<evidence type="ECO:0000313" key="1">
    <source>
        <dbReference type="EMBL" id="KII68926.1"/>
    </source>
</evidence>
<protein>
    <submittedName>
        <fullName evidence="1">Uncharacterized protein</fullName>
    </submittedName>
</protein>
<gene>
    <name evidence="1" type="ORF">RF11_03835</name>
</gene>
<accession>A0A0C2MNV8</accession>
<sequence>MSRKAGNPIPTISNCEDFLDRQYLVFLTNFDEGGVEKKRVVEKTYKMTPDKKYTSDLEEDSQISLRLISPEIYYQCFILFTQTTIFDCLDNIQFSLKCVASIPEKRNDQNTILIR</sequence>
<dbReference type="Proteomes" id="UP000031668">
    <property type="component" value="Unassembled WGS sequence"/>
</dbReference>
<dbReference type="EMBL" id="JWZT01002668">
    <property type="protein sequence ID" value="KII68926.1"/>
    <property type="molecule type" value="Genomic_DNA"/>
</dbReference>
<evidence type="ECO:0000313" key="2">
    <source>
        <dbReference type="Proteomes" id="UP000031668"/>
    </source>
</evidence>
<organism evidence="1 2">
    <name type="scientific">Thelohanellus kitauei</name>
    <name type="common">Myxosporean</name>
    <dbReference type="NCBI Taxonomy" id="669202"/>
    <lineage>
        <taxon>Eukaryota</taxon>
        <taxon>Metazoa</taxon>
        <taxon>Cnidaria</taxon>
        <taxon>Myxozoa</taxon>
        <taxon>Myxosporea</taxon>
        <taxon>Bivalvulida</taxon>
        <taxon>Platysporina</taxon>
        <taxon>Myxobolidae</taxon>
        <taxon>Thelohanellus</taxon>
    </lineage>
</organism>
<reference evidence="1 2" key="1">
    <citation type="journal article" date="2014" name="Genome Biol. Evol.">
        <title>The genome of the myxosporean Thelohanellus kitauei shows adaptations to nutrient acquisition within its fish host.</title>
        <authorList>
            <person name="Yang Y."/>
            <person name="Xiong J."/>
            <person name="Zhou Z."/>
            <person name="Huo F."/>
            <person name="Miao W."/>
            <person name="Ran C."/>
            <person name="Liu Y."/>
            <person name="Zhang J."/>
            <person name="Feng J."/>
            <person name="Wang M."/>
            <person name="Wang M."/>
            <person name="Wang L."/>
            <person name="Yao B."/>
        </authorList>
    </citation>
    <scope>NUCLEOTIDE SEQUENCE [LARGE SCALE GENOMIC DNA]</scope>
    <source>
        <strain evidence="1">Wuqing</strain>
    </source>
</reference>
<comment type="caution">
    <text evidence="1">The sequence shown here is derived from an EMBL/GenBank/DDBJ whole genome shotgun (WGS) entry which is preliminary data.</text>
</comment>
<keyword evidence="2" id="KW-1185">Reference proteome</keyword>
<proteinExistence type="predicted"/>
<name>A0A0C2MNV8_THEKT</name>
<dbReference type="AlphaFoldDB" id="A0A0C2MNV8"/>